<name>A0A516GFZ4_9MICO</name>
<proteinExistence type="predicted"/>
<evidence type="ECO:0000313" key="2">
    <source>
        <dbReference type="EMBL" id="QDO90447.1"/>
    </source>
</evidence>
<dbReference type="PROSITE" id="PS50164">
    <property type="entry name" value="GIY_YIG"/>
    <property type="match status" value="1"/>
</dbReference>
<dbReference type="InterPro" id="IPR000305">
    <property type="entry name" value="GIY-YIG_endonuc"/>
</dbReference>
<evidence type="ECO:0000313" key="3">
    <source>
        <dbReference type="Proteomes" id="UP000315395"/>
    </source>
</evidence>
<dbReference type="Proteomes" id="UP000315395">
    <property type="component" value="Chromosome"/>
</dbReference>
<evidence type="ECO:0000259" key="1">
    <source>
        <dbReference type="PROSITE" id="PS50164"/>
    </source>
</evidence>
<keyword evidence="3" id="KW-1185">Reference proteome</keyword>
<feature type="domain" description="GIY-YIG" evidence="1">
    <location>
        <begin position="16"/>
        <end position="104"/>
    </location>
</feature>
<protein>
    <submittedName>
        <fullName evidence="2">GIY-YIG nuclease family protein</fullName>
    </submittedName>
</protein>
<dbReference type="KEGG" id="orz:FNH13_15380"/>
<organism evidence="2 3">
    <name type="scientific">Ornithinimicrobium ciconiae</name>
    <dbReference type="NCBI Taxonomy" id="2594265"/>
    <lineage>
        <taxon>Bacteria</taxon>
        <taxon>Bacillati</taxon>
        <taxon>Actinomycetota</taxon>
        <taxon>Actinomycetes</taxon>
        <taxon>Micrococcales</taxon>
        <taxon>Ornithinimicrobiaceae</taxon>
        <taxon>Ornithinimicrobium</taxon>
    </lineage>
</organism>
<reference evidence="2 3" key="1">
    <citation type="submission" date="2019-07" db="EMBL/GenBank/DDBJ databases">
        <title>complete genome sequencing of Ornithinimicrobium sp. H23M54.</title>
        <authorList>
            <person name="Bae J.-W."/>
            <person name="Lee S.-Y."/>
        </authorList>
    </citation>
    <scope>NUCLEOTIDE SEQUENCE [LARGE SCALE GENOMIC DNA]</scope>
    <source>
        <strain evidence="2 3">H23M54</strain>
    </source>
</reference>
<dbReference type="EMBL" id="CP041616">
    <property type="protein sequence ID" value="QDO90447.1"/>
    <property type="molecule type" value="Genomic_DNA"/>
</dbReference>
<gene>
    <name evidence="2" type="ORF">FNH13_15380</name>
</gene>
<sequence>MLGVQQAGSDHVDFGAQAGVYLLYDQNRVVYVGRSQKPRLGNRLRDHTKDRLSARWNRFSWFGVRSVGADGALGALPNSGIGVETLIATMEALLIEGLEPPQNRRQGDGFVAVEFIQAVDPKVANREKKKLLLGLVAES</sequence>
<accession>A0A516GFZ4</accession>
<dbReference type="OrthoDB" id="1493526at2"/>
<dbReference type="CDD" id="cd00719">
    <property type="entry name" value="GIY-YIG_SF"/>
    <property type="match status" value="1"/>
</dbReference>
<dbReference type="AlphaFoldDB" id="A0A516GFZ4"/>